<accession>A0A0M8PG15</accession>
<reference evidence="1 2" key="1">
    <citation type="submission" date="2015-08" db="EMBL/GenBank/DDBJ databases">
        <title>Genome sequencing of Penicillium nordicum.</title>
        <authorList>
            <person name="Nguyen H.D."/>
            <person name="Seifert K.A."/>
        </authorList>
    </citation>
    <scope>NUCLEOTIDE SEQUENCE [LARGE SCALE GENOMIC DNA]</scope>
    <source>
        <strain evidence="1 2">DAOMC 185683</strain>
    </source>
</reference>
<dbReference type="OrthoDB" id="4288007at2759"/>
<name>A0A0M8PG15_9EURO</name>
<organism evidence="1 2">
    <name type="scientific">Penicillium nordicum</name>
    <dbReference type="NCBI Taxonomy" id="229535"/>
    <lineage>
        <taxon>Eukaryota</taxon>
        <taxon>Fungi</taxon>
        <taxon>Dikarya</taxon>
        <taxon>Ascomycota</taxon>
        <taxon>Pezizomycotina</taxon>
        <taxon>Eurotiomycetes</taxon>
        <taxon>Eurotiomycetidae</taxon>
        <taxon>Eurotiales</taxon>
        <taxon>Aspergillaceae</taxon>
        <taxon>Penicillium</taxon>
    </lineage>
</organism>
<evidence type="ECO:0000313" key="2">
    <source>
        <dbReference type="Proteomes" id="UP000037696"/>
    </source>
</evidence>
<dbReference type="EMBL" id="LHQQ01000010">
    <property type="protein sequence ID" value="KOS47914.1"/>
    <property type="molecule type" value="Genomic_DNA"/>
</dbReference>
<keyword evidence="2" id="KW-1185">Reference proteome</keyword>
<dbReference type="STRING" id="229535.A0A0M8PG15"/>
<evidence type="ECO:0000313" key="1">
    <source>
        <dbReference type="EMBL" id="KOS47914.1"/>
    </source>
</evidence>
<proteinExistence type="predicted"/>
<protein>
    <submittedName>
        <fullName evidence="1">Uncharacterized protein</fullName>
    </submittedName>
</protein>
<dbReference type="Proteomes" id="UP000037696">
    <property type="component" value="Unassembled WGS sequence"/>
</dbReference>
<comment type="caution">
    <text evidence="1">The sequence shown here is derived from an EMBL/GenBank/DDBJ whole genome shotgun (WGS) entry which is preliminary data.</text>
</comment>
<sequence>MFIPTPTQADQLPPFQPINIPTLNDPNTVWGLKHWLREVQLALTNLSLLGVISKEIELPARNHLYYENWLKWSRFVGQWLLSSVGDTTAGIVLSMHPDLQFAHQVYNSIRHLQLTEETNTTVGQFRHLFAMAPCQFDSLYGYLSAWGAQAMVCAQFDPMFNWFAATHMILRHKLRAVPRPPRRHP</sequence>
<gene>
    <name evidence="1" type="ORF">ACN38_g1087</name>
</gene>
<dbReference type="AlphaFoldDB" id="A0A0M8PG15"/>